<organism evidence="1 2">
    <name type="scientific">Pyricularia oryzae (strain 70-15 / ATCC MYA-4617 / FGSC 8958)</name>
    <name type="common">Rice blast fungus</name>
    <name type="synonym">Magnaporthe oryzae</name>
    <dbReference type="NCBI Taxonomy" id="242507"/>
    <lineage>
        <taxon>Eukaryota</taxon>
        <taxon>Fungi</taxon>
        <taxon>Dikarya</taxon>
        <taxon>Ascomycota</taxon>
        <taxon>Pezizomycotina</taxon>
        <taxon>Sordariomycetes</taxon>
        <taxon>Sordariomycetidae</taxon>
        <taxon>Magnaporthales</taxon>
        <taxon>Pyriculariaceae</taxon>
        <taxon>Pyricularia</taxon>
    </lineage>
</organism>
<dbReference type="RefSeq" id="XP_003719942.1">
    <property type="nucleotide sequence ID" value="XM_003719894.1"/>
</dbReference>
<keyword evidence="2" id="KW-1185">Reference proteome</keyword>
<dbReference type="HOGENOM" id="CLU_2483796_0_0_1"/>
<evidence type="ECO:0000313" key="1">
    <source>
        <dbReference type="EMBL" id="EHA47575.1"/>
    </source>
</evidence>
<dbReference type="AlphaFoldDB" id="G4NH65"/>
<sequence length="87" mass="9896">MQERSVPIFFTPRIHDLCCTPQTDLGFKVHPYSLAIVEFATTSQAEDKPQRFCKRCAPSSRDWRAAQLHCPIETDVGNYLGKPSENL</sequence>
<dbReference type="EMBL" id="CM001236">
    <property type="protein sequence ID" value="EHA47575.1"/>
    <property type="molecule type" value="Genomic_DNA"/>
</dbReference>
<dbReference type="GeneID" id="12987098"/>
<reference key="2">
    <citation type="submission" date="2011-05" db="EMBL/GenBank/DDBJ databases">
        <title>The Genome Sequence of Magnaporthe oryzae 70-15.</title>
        <authorList>
            <consortium name="The Broad Institute Genome Sequencing Platform"/>
            <person name="Ma L.-J."/>
            <person name="Dead R."/>
            <person name="Young S.K."/>
            <person name="Zeng Q."/>
            <person name="Gargeya S."/>
            <person name="Fitzgerald M."/>
            <person name="Haas B."/>
            <person name="Abouelleil A."/>
            <person name="Alvarado L."/>
            <person name="Arachchi H.M."/>
            <person name="Berlin A."/>
            <person name="Brown A."/>
            <person name="Chapman S.B."/>
            <person name="Chen Z."/>
            <person name="Dunbar C."/>
            <person name="Freedman E."/>
            <person name="Gearin G."/>
            <person name="Gellesch M."/>
            <person name="Goldberg J."/>
            <person name="Griggs A."/>
            <person name="Gujja S."/>
            <person name="Heiman D."/>
            <person name="Howarth C."/>
            <person name="Larson L."/>
            <person name="Lui A."/>
            <person name="MacDonald P.J.P."/>
            <person name="Mehta T."/>
            <person name="Montmayeur A."/>
            <person name="Murphy C."/>
            <person name="Neiman D."/>
            <person name="Pearson M."/>
            <person name="Priest M."/>
            <person name="Roberts A."/>
            <person name="Saif S."/>
            <person name="Shea T."/>
            <person name="Shenoy N."/>
            <person name="Sisk P."/>
            <person name="Stolte C."/>
            <person name="Sykes S."/>
            <person name="Yandava C."/>
            <person name="Wortman J."/>
            <person name="Nusbaum C."/>
            <person name="Birren B."/>
        </authorList>
    </citation>
    <scope>NUCLEOTIDE SEQUENCE</scope>
    <source>
        <strain>70-15</strain>
    </source>
</reference>
<dbReference type="KEGG" id="mgr:MGG_17727"/>
<gene>
    <name evidence="1" type="ORF">MGG_17727</name>
</gene>
<evidence type="ECO:0000313" key="2">
    <source>
        <dbReference type="Proteomes" id="UP000009058"/>
    </source>
</evidence>
<protein>
    <submittedName>
        <fullName evidence="1">Uncharacterized protein</fullName>
    </submittedName>
</protein>
<proteinExistence type="predicted"/>
<accession>G4NH65</accession>
<reference evidence="1 2" key="1">
    <citation type="journal article" date="2005" name="Nature">
        <title>The genome sequence of the rice blast fungus Magnaporthe grisea.</title>
        <authorList>
            <person name="Dean R.A."/>
            <person name="Talbot N.J."/>
            <person name="Ebbole D.J."/>
            <person name="Farman M.L."/>
            <person name="Mitchell T.K."/>
            <person name="Orbach M.J."/>
            <person name="Thon M."/>
            <person name="Kulkarni R."/>
            <person name="Xu J.R."/>
            <person name="Pan H."/>
            <person name="Read N.D."/>
            <person name="Lee Y.H."/>
            <person name="Carbone I."/>
            <person name="Brown D."/>
            <person name="Oh Y.Y."/>
            <person name="Donofrio N."/>
            <person name="Jeong J.S."/>
            <person name="Soanes D.M."/>
            <person name="Djonovic S."/>
            <person name="Kolomiets E."/>
            <person name="Rehmeyer C."/>
            <person name="Li W."/>
            <person name="Harding M."/>
            <person name="Kim S."/>
            <person name="Lebrun M.H."/>
            <person name="Bohnert H."/>
            <person name="Coughlan S."/>
            <person name="Butler J."/>
            <person name="Calvo S."/>
            <person name="Ma L.J."/>
            <person name="Nicol R."/>
            <person name="Purcell S."/>
            <person name="Nusbaum C."/>
            <person name="Galagan J.E."/>
            <person name="Birren B.W."/>
        </authorList>
    </citation>
    <scope>NUCLEOTIDE SEQUENCE [LARGE SCALE GENOMIC DNA]</scope>
    <source>
        <strain evidence="2">70-15 / ATCC MYA-4617 / FGSC 8958</strain>
    </source>
</reference>
<dbReference type="InParanoid" id="G4NH65"/>
<dbReference type="VEuPathDB" id="FungiDB:MGG_17727"/>
<dbReference type="Proteomes" id="UP000009058">
    <property type="component" value="Chromosome 6"/>
</dbReference>
<name>G4NH65_PYRO7</name>